<sequence>MCAGTCRRAARVALALRCSRSRPRTLRRMPPLPRRRRRDRHGRGLRGPLSPPGTPLARTRAQVFDDLVLDAVESLEQRWADQLRGLEVAVEDVPPTDAPSPGPDPVPLGRAFPATPGLAPRIVIYRRPVETRAVGPDDLADLVQDVVTEQVAELLGLPPESVDPDYDLRDDD</sequence>
<dbReference type="CDD" id="cd12954">
    <property type="entry name" value="MMP_TTHA0227_like_1"/>
    <property type="match status" value="1"/>
</dbReference>
<feature type="compositionally biased region" description="Basic residues" evidence="1">
    <location>
        <begin position="22"/>
        <end position="44"/>
    </location>
</feature>
<reference evidence="2 3" key="1">
    <citation type="submission" date="2019-02" db="EMBL/GenBank/DDBJ databases">
        <title>Genomic Encyclopedia of Type Strains, Phase IV (KMG-IV): sequencing the most valuable type-strain genomes for metagenomic binning, comparative biology and taxonomic classification.</title>
        <authorList>
            <person name="Goeker M."/>
        </authorList>
    </citation>
    <scope>NUCLEOTIDE SEQUENCE [LARGE SCALE GENOMIC DNA]</scope>
    <source>
        <strain evidence="2 3">DSM 45622</strain>
    </source>
</reference>
<evidence type="ECO:0000313" key="2">
    <source>
        <dbReference type="EMBL" id="RZS90161.1"/>
    </source>
</evidence>
<dbReference type="InterPro" id="IPR010428">
    <property type="entry name" value="Zincin_1"/>
</dbReference>
<accession>A0A4Q7NSS4</accession>
<dbReference type="Gene3D" id="3.30.2010.20">
    <property type="match status" value="1"/>
</dbReference>
<dbReference type="Pfam" id="PF06262">
    <property type="entry name" value="Zincin_1"/>
    <property type="match status" value="1"/>
</dbReference>
<dbReference type="EMBL" id="SGXD01000002">
    <property type="protein sequence ID" value="RZS90161.1"/>
    <property type="molecule type" value="Genomic_DNA"/>
</dbReference>
<name>A0A4Q7NSS4_9ACTN</name>
<dbReference type="SUPFAM" id="SSF55486">
    <property type="entry name" value="Metalloproteases ('zincins'), catalytic domain"/>
    <property type="match status" value="1"/>
</dbReference>
<proteinExistence type="predicted"/>
<dbReference type="GO" id="GO:0008233">
    <property type="term" value="F:peptidase activity"/>
    <property type="evidence" value="ECO:0007669"/>
    <property type="project" value="UniProtKB-KW"/>
</dbReference>
<evidence type="ECO:0000256" key="1">
    <source>
        <dbReference type="SAM" id="MobiDB-lite"/>
    </source>
</evidence>
<feature type="region of interest" description="Disordered" evidence="1">
    <location>
        <begin position="22"/>
        <end position="57"/>
    </location>
</feature>
<dbReference type="InterPro" id="IPR038555">
    <property type="entry name" value="Zincin_1_sf"/>
</dbReference>
<gene>
    <name evidence="2" type="ORF">EV189_1944</name>
</gene>
<organism evidence="2 3">
    <name type="scientific">Motilibacter rhizosphaerae</name>
    <dbReference type="NCBI Taxonomy" id="598652"/>
    <lineage>
        <taxon>Bacteria</taxon>
        <taxon>Bacillati</taxon>
        <taxon>Actinomycetota</taxon>
        <taxon>Actinomycetes</taxon>
        <taxon>Motilibacterales</taxon>
        <taxon>Motilibacteraceae</taxon>
        <taxon>Motilibacter</taxon>
    </lineage>
</organism>
<dbReference type="Proteomes" id="UP000293638">
    <property type="component" value="Unassembled WGS sequence"/>
</dbReference>
<keyword evidence="2" id="KW-0645">Protease</keyword>
<dbReference type="AlphaFoldDB" id="A0A4Q7NSS4"/>
<keyword evidence="3" id="KW-1185">Reference proteome</keyword>
<comment type="caution">
    <text evidence="2">The sequence shown here is derived from an EMBL/GenBank/DDBJ whole genome shotgun (WGS) entry which is preliminary data.</text>
</comment>
<protein>
    <submittedName>
        <fullName evidence="2">Putative Zn-dependent protease with MMP-like domain</fullName>
    </submittedName>
</protein>
<evidence type="ECO:0000313" key="3">
    <source>
        <dbReference type="Proteomes" id="UP000293638"/>
    </source>
</evidence>
<dbReference type="GO" id="GO:0006508">
    <property type="term" value="P:proteolysis"/>
    <property type="evidence" value="ECO:0007669"/>
    <property type="project" value="UniProtKB-KW"/>
</dbReference>
<keyword evidence="2" id="KW-0378">Hydrolase</keyword>